<feature type="signal peptide" evidence="1">
    <location>
        <begin position="1"/>
        <end position="21"/>
    </location>
</feature>
<organism evidence="2 3">
    <name type="scientific">Tetradesmus obliquus</name>
    <name type="common">Green alga</name>
    <name type="synonym">Acutodesmus obliquus</name>
    <dbReference type="NCBI Taxonomy" id="3088"/>
    <lineage>
        <taxon>Eukaryota</taxon>
        <taxon>Viridiplantae</taxon>
        <taxon>Chlorophyta</taxon>
        <taxon>core chlorophytes</taxon>
        <taxon>Chlorophyceae</taxon>
        <taxon>CS clade</taxon>
        <taxon>Sphaeropleales</taxon>
        <taxon>Scenedesmaceae</taxon>
        <taxon>Tetradesmus</taxon>
    </lineage>
</organism>
<keyword evidence="3" id="KW-1185">Reference proteome</keyword>
<evidence type="ECO:0000313" key="2">
    <source>
        <dbReference type="EMBL" id="WIA12516.1"/>
    </source>
</evidence>
<name>A0ABY8TW68_TETOB</name>
<dbReference type="EMBL" id="CP126210">
    <property type="protein sequence ID" value="WIA12516.1"/>
    <property type="molecule type" value="Genomic_DNA"/>
</dbReference>
<protein>
    <submittedName>
        <fullName evidence="2">Uncharacterized protein</fullName>
    </submittedName>
</protein>
<accession>A0ABY8TW68</accession>
<evidence type="ECO:0000313" key="3">
    <source>
        <dbReference type="Proteomes" id="UP001244341"/>
    </source>
</evidence>
<proteinExistence type="predicted"/>
<dbReference type="Proteomes" id="UP001244341">
    <property type="component" value="Chromosome 3b"/>
</dbReference>
<feature type="chain" id="PRO_5047038113" evidence="1">
    <location>
        <begin position="22"/>
        <end position="389"/>
    </location>
</feature>
<gene>
    <name evidence="2" type="ORF">OEZ85_012549</name>
</gene>
<reference evidence="2 3" key="1">
    <citation type="submission" date="2023-05" db="EMBL/GenBank/DDBJ databases">
        <title>A 100% complete, gapless, phased diploid assembly of the Scenedesmus obliquus UTEX 3031 genome.</title>
        <authorList>
            <person name="Biondi T.C."/>
            <person name="Hanschen E.R."/>
            <person name="Kwon T."/>
            <person name="Eng W."/>
            <person name="Kruse C.P.S."/>
            <person name="Koehler S.I."/>
            <person name="Kunde Y."/>
            <person name="Gleasner C.D."/>
            <person name="You Mak K.T."/>
            <person name="Polle J."/>
            <person name="Hovde B.T."/>
            <person name="Starkenburg S.R."/>
        </authorList>
    </citation>
    <scope>NUCLEOTIDE SEQUENCE [LARGE SCALE GENOMIC DNA]</scope>
    <source>
        <strain evidence="2 3">DOE0152z</strain>
    </source>
</reference>
<sequence length="389" mass="40912">MMSASALRIVLCCIVVAAALGGQPAFDAADIGSSLVKQQVHLPIRRGGEWILQLPKGSHAASITDGPTSSDLFVCTLVKSAVYHVNLATNSTQLIYQDTSSDPLPINGCAFDKKHLALWASGSISGIARVIYLKPATGSSSSSSSSSSVGGGSAYTVKDVLDVQVVKGEPCRPMQPCSYLLNEIAVGEAHVFITDSFRPQLYALPRDLAAFRGQQQQPVTAVPVASLPLGPSFHCRGPCMAPWSEKANGVAVVDNTTLLLSHWGRGNMFKVALDGLRVKSVTEIQLPKVNGAKVWADGFSMDGGASTSAWLGSNFGSAVLRLDFAPDYSSATVGCVLQPAQYSVPTRTALAGGRVWVANSHYLRCVPLLMDCSSQPYEVIGVDPAVACA</sequence>
<dbReference type="SUPFAM" id="SSF63829">
    <property type="entry name" value="Calcium-dependent phosphotriesterase"/>
    <property type="match status" value="1"/>
</dbReference>
<evidence type="ECO:0000256" key="1">
    <source>
        <dbReference type="SAM" id="SignalP"/>
    </source>
</evidence>
<keyword evidence="1" id="KW-0732">Signal</keyword>